<accession>A0A941CSI1</accession>
<dbReference type="EMBL" id="JAGSCS010000032">
    <property type="protein sequence ID" value="MBR0577412.1"/>
    <property type="molecule type" value="Genomic_DNA"/>
</dbReference>
<protein>
    <submittedName>
        <fullName evidence="1">Uncharacterized protein</fullName>
    </submittedName>
</protein>
<gene>
    <name evidence="1" type="ORF">KCG48_13945</name>
</gene>
<dbReference type="AlphaFoldDB" id="A0A941CSI1"/>
<evidence type="ECO:0000313" key="2">
    <source>
        <dbReference type="Proteomes" id="UP000675379"/>
    </source>
</evidence>
<organism evidence="1 2">
    <name type="scientific">Proteiniclasticum sediminis</name>
    <dbReference type="NCBI Taxonomy" id="2804028"/>
    <lineage>
        <taxon>Bacteria</taxon>
        <taxon>Bacillati</taxon>
        <taxon>Bacillota</taxon>
        <taxon>Clostridia</taxon>
        <taxon>Eubacteriales</taxon>
        <taxon>Clostridiaceae</taxon>
        <taxon>Proteiniclasticum</taxon>
    </lineage>
</organism>
<reference evidence="1" key="1">
    <citation type="submission" date="2021-04" db="EMBL/GenBank/DDBJ databases">
        <title>Proteiniclasticum sedimins sp. nov., an obligate anaerobic bacterium isolated from anaerobic sludge.</title>
        <authorList>
            <person name="Liu J."/>
        </authorList>
    </citation>
    <scope>NUCLEOTIDE SEQUENCE</scope>
    <source>
        <strain evidence="1">BAD-10</strain>
    </source>
</reference>
<name>A0A941CSI1_9CLOT</name>
<dbReference type="RefSeq" id="WP_211802808.1">
    <property type="nucleotide sequence ID" value="NZ_JAGSCS010000032.1"/>
</dbReference>
<comment type="caution">
    <text evidence="1">The sequence shown here is derived from an EMBL/GenBank/DDBJ whole genome shotgun (WGS) entry which is preliminary data.</text>
</comment>
<dbReference type="Proteomes" id="UP000675379">
    <property type="component" value="Unassembled WGS sequence"/>
</dbReference>
<sequence length="127" mass="14402">MESKLTVQLLGVYTINGVSDIHLLELNISSSPSDVDVSSFTQKDDKLPKDSWQTAYDEHFLNDDGTEVIGTYLEHDSLIGDKTRIAFFMYFIDFNKPLLSQYGEIQLSIATPIPDRLLKIIDFEPVD</sequence>
<keyword evidence="2" id="KW-1185">Reference proteome</keyword>
<proteinExistence type="predicted"/>
<evidence type="ECO:0000313" key="1">
    <source>
        <dbReference type="EMBL" id="MBR0577412.1"/>
    </source>
</evidence>